<proteinExistence type="predicted"/>
<accession>A0ACC1AL60</accession>
<protein>
    <submittedName>
        <fullName evidence="1">Uncharacterized protein</fullName>
    </submittedName>
</protein>
<evidence type="ECO:0000313" key="1">
    <source>
        <dbReference type="EMBL" id="KAJ0087441.1"/>
    </source>
</evidence>
<dbReference type="EMBL" id="CM047906">
    <property type="protein sequence ID" value="KAJ0087441.1"/>
    <property type="molecule type" value="Genomic_DNA"/>
</dbReference>
<dbReference type="Proteomes" id="UP001164250">
    <property type="component" value="Chromosome 10"/>
</dbReference>
<name>A0ACC1AL60_9ROSI</name>
<keyword evidence="2" id="KW-1185">Reference proteome</keyword>
<sequence>MQRIPNTIEEQLILKAINEECPWENLPKRLQATLTSKEEWHRRIIEHCIKKRLQWNKCFARISMQRRGIQQFGKGQTPFLTLLNYIPDSAVSAALTSIRHCDTCGLSCKHEEQFVSTIT</sequence>
<reference evidence="2" key="1">
    <citation type="journal article" date="2023" name="G3 (Bethesda)">
        <title>Genome assembly and association tests identify interacting loci associated with vigor, precocity, and sex in interspecific pistachio rootstocks.</title>
        <authorList>
            <person name="Palmer W."/>
            <person name="Jacygrad E."/>
            <person name="Sagayaradj S."/>
            <person name="Cavanaugh K."/>
            <person name="Han R."/>
            <person name="Bertier L."/>
            <person name="Beede B."/>
            <person name="Kafkas S."/>
            <person name="Golino D."/>
            <person name="Preece J."/>
            <person name="Michelmore R."/>
        </authorList>
    </citation>
    <scope>NUCLEOTIDE SEQUENCE [LARGE SCALE GENOMIC DNA]</scope>
</reference>
<organism evidence="1 2">
    <name type="scientific">Pistacia atlantica</name>
    <dbReference type="NCBI Taxonomy" id="434234"/>
    <lineage>
        <taxon>Eukaryota</taxon>
        <taxon>Viridiplantae</taxon>
        <taxon>Streptophyta</taxon>
        <taxon>Embryophyta</taxon>
        <taxon>Tracheophyta</taxon>
        <taxon>Spermatophyta</taxon>
        <taxon>Magnoliopsida</taxon>
        <taxon>eudicotyledons</taxon>
        <taxon>Gunneridae</taxon>
        <taxon>Pentapetalae</taxon>
        <taxon>rosids</taxon>
        <taxon>malvids</taxon>
        <taxon>Sapindales</taxon>
        <taxon>Anacardiaceae</taxon>
        <taxon>Pistacia</taxon>
    </lineage>
</organism>
<evidence type="ECO:0000313" key="2">
    <source>
        <dbReference type="Proteomes" id="UP001164250"/>
    </source>
</evidence>
<comment type="caution">
    <text evidence="1">The sequence shown here is derived from an EMBL/GenBank/DDBJ whole genome shotgun (WGS) entry which is preliminary data.</text>
</comment>
<gene>
    <name evidence="1" type="ORF">Patl1_08576</name>
</gene>